<dbReference type="Pfam" id="PF13181">
    <property type="entry name" value="TPR_8"/>
    <property type="match status" value="4"/>
</dbReference>
<evidence type="ECO:0000256" key="4">
    <source>
        <dbReference type="SAM" id="Coils"/>
    </source>
</evidence>
<gene>
    <name evidence="5" type="ORF">OVA965_LOCUS20604</name>
    <name evidence="6" type="ORF">TMI583_LOCUS21025</name>
</gene>
<dbReference type="EMBL" id="CAJNOK010011010">
    <property type="protein sequence ID" value="CAF1129963.1"/>
    <property type="molecule type" value="Genomic_DNA"/>
</dbReference>
<feature type="repeat" description="TPR" evidence="3">
    <location>
        <begin position="391"/>
        <end position="424"/>
    </location>
</feature>
<comment type="caution">
    <text evidence="5">The sequence shown here is derived from an EMBL/GenBank/DDBJ whole genome shotgun (WGS) entry which is preliminary data.</text>
</comment>
<evidence type="ECO:0000313" key="6">
    <source>
        <dbReference type="EMBL" id="CAF3911894.1"/>
    </source>
</evidence>
<sequence>MLRQLHKTSHYKARLTRLHAYYCNDKCSYDRTIKYIEKYIELLSMKDTTTTVETAADLHKKIGLVYFNETENYHLALKHFQKSLELHQLNDTTYNGEKSASLNQLIGACYGRLCDHKTSLMYYKQALLLYEQYSPTISDRHSMFKCLAILYHENDQFETSIEYYLKYFQLFDGQPSLPQDFIRHYRSIGDCYANITDYTKALEYYRKALDMKQNDTETLNKIGLAYCKQLEYQLAINSFQMALDTTQDSPSIAVMYSNLGVCYTEIKLFDLAIDYYMKSIHLNQKEKNNEKQIGILYKCIEYPYEKTSSIFDQIACSYWDNNDYDQACVYWLKTLKITEEEEQQQQNKASELCRINKNLAECYKKNNDYETSIDFFTKCLDLFNDQPSKMLNTHDSIGSLYCKLKRYEQARQQYEKKLKFINNDDQNGIGLCYVQIGWCYMQEKSTDQALEYYLKSLKLLTDNSRLLDAYLRLCNCYFTKANFDQALVYYNKAIEYTDDKEAIQKINLFLDKSVCYQYKLDYEQALEECKTCLKLIILNQENKQQQSVDNNKSEHDGDTNDIVYYTDLIDDNQIENDQLAMIYHDIGFCYYKQNFYLLSVKYYKKSLGLCSSATTTTEQQQKLHNKLLNTIMCLYHIVGDNKMALDYAFKYLRILEAIELCGTQEQIDTANCYNSIGWLYYLDNEYKLALDYCQEAIDLYQLLTLEIVDQQQEYANAWSSLAVIYYQLDQISECVNCCQKSMEIFYKTLTTPHGAVGFNYELYANLHLKNGQHWVKNSIKKHWT</sequence>
<dbReference type="PANTHER" id="PTHR45641">
    <property type="entry name" value="TETRATRICOPEPTIDE REPEAT PROTEIN (AFU_ORTHOLOGUE AFUA_6G03870)"/>
    <property type="match status" value="1"/>
</dbReference>
<dbReference type="Pfam" id="PF13424">
    <property type="entry name" value="TPR_12"/>
    <property type="match status" value="1"/>
</dbReference>
<feature type="repeat" description="TPR" evidence="3">
    <location>
        <begin position="467"/>
        <end position="500"/>
    </location>
</feature>
<dbReference type="EMBL" id="CAJOBA010021319">
    <property type="protein sequence ID" value="CAF3911894.1"/>
    <property type="molecule type" value="Genomic_DNA"/>
</dbReference>
<feature type="repeat" description="TPR" evidence="3">
    <location>
        <begin position="430"/>
        <end position="463"/>
    </location>
</feature>
<evidence type="ECO:0000256" key="2">
    <source>
        <dbReference type="ARBA" id="ARBA00022803"/>
    </source>
</evidence>
<feature type="repeat" description="TPR" evidence="3">
    <location>
        <begin position="253"/>
        <end position="286"/>
    </location>
</feature>
<reference evidence="5" key="1">
    <citation type="submission" date="2021-02" db="EMBL/GenBank/DDBJ databases">
        <authorList>
            <person name="Nowell W R."/>
        </authorList>
    </citation>
    <scope>NUCLEOTIDE SEQUENCE</scope>
</reference>
<keyword evidence="1" id="KW-0677">Repeat</keyword>
<dbReference type="SMART" id="SM00028">
    <property type="entry name" value="TPR"/>
    <property type="match status" value="15"/>
</dbReference>
<dbReference type="Proteomes" id="UP000677228">
    <property type="component" value="Unassembled WGS sequence"/>
</dbReference>
<dbReference type="Proteomes" id="UP000682733">
    <property type="component" value="Unassembled WGS sequence"/>
</dbReference>
<accession>A0A8S2EEM4</accession>
<keyword evidence="2 3" id="KW-0802">TPR repeat</keyword>
<dbReference type="Gene3D" id="1.25.40.10">
    <property type="entry name" value="Tetratricopeptide repeat domain"/>
    <property type="match status" value="6"/>
</dbReference>
<dbReference type="SUPFAM" id="SSF48452">
    <property type="entry name" value="TPR-like"/>
    <property type="match status" value="2"/>
</dbReference>
<keyword evidence="4" id="KW-0175">Coiled coil</keyword>
<feature type="repeat" description="TPR" evidence="3">
    <location>
        <begin position="216"/>
        <end position="249"/>
    </location>
</feature>
<feature type="coiled-coil region" evidence="4">
    <location>
        <begin position="397"/>
        <end position="424"/>
    </location>
</feature>
<dbReference type="InterPro" id="IPR006597">
    <property type="entry name" value="Sel1-like"/>
</dbReference>
<dbReference type="SUPFAM" id="SSF81901">
    <property type="entry name" value="HCP-like"/>
    <property type="match status" value="1"/>
</dbReference>
<dbReference type="InterPro" id="IPR019734">
    <property type="entry name" value="TPR_rpt"/>
</dbReference>
<evidence type="ECO:0000313" key="5">
    <source>
        <dbReference type="EMBL" id="CAF1129963.1"/>
    </source>
</evidence>
<dbReference type="PANTHER" id="PTHR45641:SF19">
    <property type="entry name" value="NEPHROCYSTIN-3"/>
    <property type="match status" value="1"/>
</dbReference>
<dbReference type="AlphaFoldDB" id="A0A8S2EEM4"/>
<evidence type="ECO:0000313" key="7">
    <source>
        <dbReference type="Proteomes" id="UP000677228"/>
    </source>
</evidence>
<evidence type="ECO:0000256" key="1">
    <source>
        <dbReference type="ARBA" id="ARBA00022737"/>
    </source>
</evidence>
<protein>
    <submittedName>
        <fullName evidence="5">Uncharacterized protein</fullName>
    </submittedName>
</protein>
<dbReference type="PROSITE" id="PS50005">
    <property type="entry name" value="TPR"/>
    <property type="match status" value="6"/>
</dbReference>
<feature type="repeat" description="TPR" evidence="3">
    <location>
        <begin position="182"/>
        <end position="215"/>
    </location>
</feature>
<dbReference type="InterPro" id="IPR011990">
    <property type="entry name" value="TPR-like_helical_dom_sf"/>
</dbReference>
<organism evidence="5 7">
    <name type="scientific">Didymodactylos carnosus</name>
    <dbReference type="NCBI Taxonomy" id="1234261"/>
    <lineage>
        <taxon>Eukaryota</taxon>
        <taxon>Metazoa</taxon>
        <taxon>Spiralia</taxon>
        <taxon>Gnathifera</taxon>
        <taxon>Rotifera</taxon>
        <taxon>Eurotatoria</taxon>
        <taxon>Bdelloidea</taxon>
        <taxon>Philodinida</taxon>
        <taxon>Philodinidae</taxon>
        <taxon>Didymodactylos</taxon>
    </lineage>
</organism>
<dbReference type="Pfam" id="PF13374">
    <property type="entry name" value="TPR_10"/>
    <property type="match status" value="1"/>
</dbReference>
<proteinExistence type="predicted"/>
<dbReference type="SMART" id="SM00671">
    <property type="entry name" value="SEL1"/>
    <property type="match status" value="6"/>
</dbReference>
<name>A0A8S2EEM4_9BILA</name>
<evidence type="ECO:0000256" key="3">
    <source>
        <dbReference type="PROSITE-ProRule" id="PRU00339"/>
    </source>
</evidence>